<dbReference type="GO" id="GO:0032131">
    <property type="term" value="F:alkylated DNA binding"/>
    <property type="evidence" value="ECO:0007669"/>
    <property type="project" value="TreeGrafter"/>
</dbReference>
<dbReference type="InterPro" id="IPR011257">
    <property type="entry name" value="DNA_glycosylase"/>
</dbReference>
<evidence type="ECO:0000313" key="3">
    <source>
        <dbReference type="EMBL" id="TDD61339.1"/>
    </source>
</evidence>
<evidence type="ECO:0000313" key="4">
    <source>
        <dbReference type="Proteomes" id="UP000294513"/>
    </source>
</evidence>
<dbReference type="GO" id="GO:0008725">
    <property type="term" value="F:DNA-3-methyladenine glycosylase activity"/>
    <property type="evidence" value="ECO:0007669"/>
    <property type="project" value="TreeGrafter"/>
</dbReference>
<dbReference type="EMBL" id="SMKU01000569">
    <property type="protein sequence ID" value="TDD61339.1"/>
    <property type="molecule type" value="Genomic_DNA"/>
</dbReference>
<dbReference type="Gene3D" id="1.10.340.30">
    <property type="entry name" value="Hypothetical protein, domain 2"/>
    <property type="match status" value="1"/>
</dbReference>
<dbReference type="OrthoDB" id="3623023at2"/>
<evidence type="ECO:0008006" key="5">
    <source>
        <dbReference type="Google" id="ProtNLM"/>
    </source>
</evidence>
<dbReference type="SUPFAM" id="SSF48150">
    <property type="entry name" value="DNA-glycosylase"/>
    <property type="match status" value="1"/>
</dbReference>
<gene>
    <name evidence="3" type="ORF">E1298_45415</name>
</gene>
<dbReference type="GO" id="GO:0032993">
    <property type="term" value="C:protein-DNA complex"/>
    <property type="evidence" value="ECO:0007669"/>
    <property type="project" value="TreeGrafter"/>
</dbReference>
<dbReference type="PANTHER" id="PTHR43003:SF5">
    <property type="entry name" value="DNA-3-METHYLADENINE GLYCOSYLASE"/>
    <property type="match status" value="1"/>
</dbReference>
<dbReference type="InterPro" id="IPR051912">
    <property type="entry name" value="Alkylbase_DNA_Glycosylase/TA"/>
</dbReference>
<dbReference type="GO" id="GO:0043916">
    <property type="term" value="F:DNA-7-methylguanine glycosylase activity"/>
    <property type="evidence" value="ECO:0007669"/>
    <property type="project" value="TreeGrafter"/>
</dbReference>
<name>A0A4R4ZTQ6_9ACTN</name>
<dbReference type="GO" id="GO:0006285">
    <property type="term" value="P:base-excision repair, AP site formation"/>
    <property type="evidence" value="ECO:0007669"/>
    <property type="project" value="TreeGrafter"/>
</dbReference>
<keyword evidence="2" id="KW-0234">DNA repair</keyword>
<reference evidence="3 4" key="1">
    <citation type="submission" date="2019-03" db="EMBL/GenBank/DDBJ databases">
        <title>Draft genome sequences of novel Actinobacteria.</title>
        <authorList>
            <person name="Sahin N."/>
            <person name="Ay H."/>
            <person name="Saygin H."/>
        </authorList>
    </citation>
    <scope>NUCLEOTIDE SEQUENCE [LARGE SCALE GENOMIC DNA]</scope>
    <source>
        <strain evidence="3 4">H3C3</strain>
    </source>
</reference>
<dbReference type="GO" id="GO:0006307">
    <property type="term" value="P:DNA alkylation repair"/>
    <property type="evidence" value="ECO:0007669"/>
    <property type="project" value="TreeGrafter"/>
</dbReference>
<evidence type="ECO:0000256" key="2">
    <source>
        <dbReference type="ARBA" id="ARBA00023204"/>
    </source>
</evidence>
<keyword evidence="1" id="KW-0227">DNA damage</keyword>
<accession>A0A4R4ZTQ6</accession>
<comment type="caution">
    <text evidence="3">The sequence shown here is derived from an EMBL/GenBank/DDBJ whole genome shotgun (WGS) entry which is preliminary data.</text>
</comment>
<dbReference type="GO" id="GO:0005737">
    <property type="term" value="C:cytoplasm"/>
    <property type="evidence" value="ECO:0007669"/>
    <property type="project" value="TreeGrafter"/>
</dbReference>
<dbReference type="AlphaFoldDB" id="A0A4R4ZTQ6"/>
<organism evidence="3 4">
    <name type="scientific">Actinomadura rubrisoli</name>
    <dbReference type="NCBI Taxonomy" id="2530368"/>
    <lineage>
        <taxon>Bacteria</taxon>
        <taxon>Bacillati</taxon>
        <taxon>Actinomycetota</taxon>
        <taxon>Actinomycetes</taxon>
        <taxon>Streptosporangiales</taxon>
        <taxon>Thermomonosporaceae</taxon>
        <taxon>Actinomadura</taxon>
    </lineage>
</organism>
<keyword evidence="4" id="KW-1185">Reference proteome</keyword>
<proteinExistence type="predicted"/>
<dbReference type="PANTHER" id="PTHR43003">
    <property type="entry name" value="DNA-3-METHYLADENINE GLYCOSYLASE"/>
    <property type="match status" value="1"/>
</dbReference>
<dbReference type="Proteomes" id="UP000294513">
    <property type="component" value="Unassembled WGS sequence"/>
</dbReference>
<sequence>MWDAIATAIIRQVIRADQARLQHQRFRRQHGPAVSTSTGTLHALPRPETVAALQREDFQQLGMAFKADALGNAAAAYLDQHTKWLELTPLRLVEELQTVPRIGPWTAGAAVADFTHDWTLYPHSDLAVRTWAQIAAPDVDWPTTERDFAERWREITGHHLGPATLFTLAWGARHAEQQSGP</sequence>
<evidence type="ECO:0000256" key="1">
    <source>
        <dbReference type="ARBA" id="ARBA00022763"/>
    </source>
</evidence>
<protein>
    <recommendedName>
        <fullName evidence="5">DNA-3-methyladenine glycosylase 2 family protein</fullName>
    </recommendedName>
</protein>